<evidence type="ECO:0000313" key="2">
    <source>
        <dbReference type="EMBL" id="PKU59414.1"/>
    </source>
</evidence>
<keyword evidence="3" id="KW-1185">Reference proteome</keyword>
<evidence type="ECO:0000313" key="3">
    <source>
        <dbReference type="Proteomes" id="UP000233837"/>
    </source>
</evidence>
<organism evidence="2 3">
    <name type="scientific">Dendrobium catenatum</name>
    <dbReference type="NCBI Taxonomy" id="906689"/>
    <lineage>
        <taxon>Eukaryota</taxon>
        <taxon>Viridiplantae</taxon>
        <taxon>Streptophyta</taxon>
        <taxon>Embryophyta</taxon>
        <taxon>Tracheophyta</taxon>
        <taxon>Spermatophyta</taxon>
        <taxon>Magnoliopsida</taxon>
        <taxon>Liliopsida</taxon>
        <taxon>Asparagales</taxon>
        <taxon>Orchidaceae</taxon>
        <taxon>Epidendroideae</taxon>
        <taxon>Malaxideae</taxon>
        <taxon>Dendrobiinae</taxon>
        <taxon>Dendrobium</taxon>
    </lineage>
</organism>
<dbReference type="OrthoDB" id="1925139at2759"/>
<dbReference type="AlphaFoldDB" id="A0A2I0V7M8"/>
<dbReference type="PANTHER" id="PTHR34555">
    <property type="entry name" value="INTEGRAL MEMBRANE HEMOLYSIN-III-LIKE PROTEIN"/>
    <property type="match status" value="1"/>
</dbReference>
<reference evidence="2 3" key="1">
    <citation type="journal article" date="2016" name="Sci. Rep.">
        <title>The Dendrobium catenatum Lindl. genome sequence provides insights into polysaccharide synthase, floral development and adaptive evolution.</title>
        <authorList>
            <person name="Zhang G.Q."/>
            <person name="Xu Q."/>
            <person name="Bian C."/>
            <person name="Tsai W.C."/>
            <person name="Yeh C.M."/>
            <person name="Liu K.W."/>
            <person name="Yoshida K."/>
            <person name="Zhang L.S."/>
            <person name="Chang S.B."/>
            <person name="Chen F."/>
            <person name="Shi Y."/>
            <person name="Su Y.Y."/>
            <person name="Zhang Y.Q."/>
            <person name="Chen L.J."/>
            <person name="Yin Y."/>
            <person name="Lin M."/>
            <person name="Huang H."/>
            <person name="Deng H."/>
            <person name="Wang Z.W."/>
            <person name="Zhu S.L."/>
            <person name="Zhao X."/>
            <person name="Deng C."/>
            <person name="Niu S.C."/>
            <person name="Huang J."/>
            <person name="Wang M."/>
            <person name="Liu G.H."/>
            <person name="Yang H.J."/>
            <person name="Xiao X.J."/>
            <person name="Hsiao Y.Y."/>
            <person name="Wu W.L."/>
            <person name="Chen Y.Y."/>
            <person name="Mitsuda N."/>
            <person name="Ohme-Takagi M."/>
            <person name="Luo Y.B."/>
            <person name="Van de Peer Y."/>
            <person name="Liu Z.J."/>
        </authorList>
    </citation>
    <scope>NUCLEOTIDE SEQUENCE [LARGE SCALE GENOMIC DNA]</scope>
    <source>
        <tissue evidence="2">The whole plant</tissue>
    </source>
</reference>
<protein>
    <submittedName>
        <fullName evidence="2">Uncharacterized protein</fullName>
    </submittedName>
</protein>
<feature type="compositionally biased region" description="Low complexity" evidence="1">
    <location>
        <begin position="57"/>
        <end position="72"/>
    </location>
</feature>
<dbReference type="EMBL" id="KZ504112">
    <property type="protein sequence ID" value="PKU59414.1"/>
    <property type="molecule type" value="Genomic_DNA"/>
</dbReference>
<feature type="region of interest" description="Disordered" evidence="1">
    <location>
        <begin position="25"/>
        <end position="72"/>
    </location>
</feature>
<dbReference type="PANTHER" id="PTHR34555:SF1">
    <property type="entry name" value="INTEGRAL MEMBRANE HEMOLYSIN-III-LIKE PROTEIN"/>
    <property type="match status" value="1"/>
</dbReference>
<reference evidence="2 3" key="2">
    <citation type="journal article" date="2017" name="Nature">
        <title>The Apostasia genome and the evolution of orchids.</title>
        <authorList>
            <person name="Zhang G.Q."/>
            <person name="Liu K.W."/>
            <person name="Li Z."/>
            <person name="Lohaus R."/>
            <person name="Hsiao Y.Y."/>
            <person name="Niu S.C."/>
            <person name="Wang J.Y."/>
            <person name="Lin Y.C."/>
            <person name="Xu Q."/>
            <person name="Chen L.J."/>
            <person name="Yoshida K."/>
            <person name="Fujiwara S."/>
            <person name="Wang Z.W."/>
            <person name="Zhang Y.Q."/>
            <person name="Mitsuda N."/>
            <person name="Wang M."/>
            <person name="Liu G.H."/>
            <person name="Pecoraro L."/>
            <person name="Huang H.X."/>
            <person name="Xiao X.J."/>
            <person name="Lin M."/>
            <person name="Wu X.Y."/>
            <person name="Wu W.L."/>
            <person name="Chen Y.Y."/>
            <person name="Chang S.B."/>
            <person name="Sakamoto S."/>
            <person name="Ohme-Takagi M."/>
            <person name="Yagi M."/>
            <person name="Zeng S.J."/>
            <person name="Shen C.Y."/>
            <person name="Yeh C.M."/>
            <person name="Luo Y.B."/>
            <person name="Tsai W.C."/>
            <person name="Van de Peer Y."/>
            <person name="Liu Z.J."/>
        </authorList>
    </citation>
    <scope>NUCLEOTIDE SEQUENCE [LARGE SCALE GENOMIC DNA]</scope>
    <source>
        <tissue evidence="2">The whole plant</tissue>
    </source>
</reference>
<accession>A0A2I0V7M8</accession>
<gene>
    <name evidence="2" type="ORF">MA16_Dca012742</name>
</gene>
<dbReference type="Proteomes" id="UP000233837">
    <property type="component" value="Unassembled WGS sequence"/>
</dbReference>
<name>A0A2I0V7M8_9ASPA</name>
<sequence>MPSGEKQPPVSAKKVALRDLPSEINNFASNPLDYSPLRDRGSITSTPKLSGTKREQPSSPSTPHPQQHSSYSGHLVYVRRKLDIEPNKICVENVECTNPLVSNCWKDQSSEKKSPREQEAKFSGVSTPLLSPTSFISPLRSEPLQCTRKLGNLMPVSLTNHTSVSPALESETQSQGEGYWKERFIRLQMFLKNCDQSNQEKYIQNLRSLSAAGRSMHAVELEKRAIQLLCDEGRELQKMKVLNVLGKSLPDSQTSLSYPFSPSLSSREKVL</sequence>
<dbReference type="STRING" id="906689.A0A2I0V7M8"/>
<evidence type="ECO:0000256" key="1">
    <source>
        <dbReference type="SAM" id="MobiDB-lite"/>
    </source>
</evidence>
<proteinExistence type="predicted"/>